<evidence type="ECO:0000313" key="1">
    <source>
        <dbReference type="EMBL" id="SFQ11874.1"/>
    </source>
</evidence>
<accession>A0A1I5VWB9</accession>
<dbReference type="GO" id="GO:0008168">
    <property type="term" value="F:methyltransferase activity"/>
    <property type="evidence" value="ECO:0007669"/>
    <property type="project" value="UniProtKB-KW"/>
</dbReference>
<protein>
    <submittedName>
        <fullName evidence="1">Methyltransferase domain-containing protein</fullName>
    </submittedName>
</protein>
<dbReference type="OrthoDB" id="9789123at2"/>
<dbReference type="Pfam" id="PF13489">
    <property type="entry name" value="Methyltransf_23"/>
    <property type="match status" value="1"/>
</dbReference>
<dbReference type="InterPro" id="IPR029063">
    <property type="entry name" value="SAM-dependent_MTases_sf"/>
</dbReference>
<keyword evidence="1" id="KW-0489">Methyltransferase</keyword>
<dbReference type="Proteomes" id="UP000199306">
    <property type="component" value="Unassembled WGS sequence"/>
</dbReference>
<dbReference type="Gene3D" id="3.40.50.150">
    <property type="entry name" value="Vaccinia Virus protein VP39"/>
    <property type="match status" value="1"/>
</dbReference>
<proteinExistence type="predicted"/>
<evidence type="ECO:0000313" key="2">
    <source>
        <dbReference type="Proteomes" id="UP000199306"/>
    </source>
</evidence>
<dbReference type="AlphaFoldDB" id="A0A1I5VWB9"/>
<sequence>MIEIKLSAEKIISFFADIELTPIEKGYLESHAIRYSHIIQTIDPLIKKIIETKNKVNILDIGPHYLTGILKRFYGEKVEINTLGWPIDKKIVPSEMIHTHFNFDLNCCQHKEKWISSDKHDLVIMAEVIEHLHTAPSIVLDFVSTFINPGGFLYLGTPNAVSLKKRMIMLMGQNPYEKIRENCINPGHFREYTIQEIKEYCREVNLSIYDYEIVNYTPAMGVKGKIVRFLGRKYNNFNEMLSIIAQKTNVLF</sequence>
<dbReference type="STRING" id="1079859.SAMN04515674_110109"/>
<dbReference type="GO" id="GO:0032259">
    <property type="term" value="P:methylation"/>
    <property type="evidence" value="ECO:0007669"/>
    <property type="project" value="UniProtKB-KW"/>
</dbReference>
<gene>
    <name evidence="1" type="ORF">SAMN04515674_110109</name>
</gene>
<name>A0A1I5VWB9_9BACT</name>
<dbReference type="RefSeq" id="WP_092018308.1">
    <property type="nucleotide sequence ID" value="NZ_FOXH01000010.1"/>
</dbReference>
<keyword evidence="2" id="KW-1185">Reference proteome</keyword>
<organism evidence="1 2">
    <name type="scientific">Pseudarcicella hirudinis</name>
    <dbReference type="NCBI Taxonomy" id="1079859"/>
    <lineage>
        <taxon>Bacteria</taxon>
        <taxon>Pseudomonadati</taxon>
        <taxon>Bacteroidota</taxon>
        <taxon>Cytophagia</taxon>
        <taxon>Cytophagales</taxon>
        <taxon>Flectobacillaceae</taxon>
        <taxon>Pseudarcicella</taxon>
    </lineage>
</organism>
<keyword evidence="1" id="KW-0808">Transferase</keyword>
<dbReference type="SUPFAM" id="SSF53335">
    <property type="entry name" value="S-adenosyl-L-methionine-dependent methyltransferases"/>
    <property type="match status" value="1"/>
</dbReference>
<dbReference type="EMBL" id="FOXH01000010">
    <property type="protein sequence ID" value="SFQ11874.1"/>
    <property type="molecule type" value="Genomic_DNA"/>
</dbReference>
<reference evidence="1 2" key="1">
    <citation type="submission" date="2016-10" db="EMBL/GenBank/DDBJ databases">
        <authorList>
            <person name="de Groot N.N."/>
        </authorList>
    </citation>
    <scope>NUCLEOTIDE SEQUENCE [LARGE SCALE GENOMIC DNA]</scope>
    <source>
        <strain evidence="2">E92,LMG 26720,CCM 7988</strain>
    </source>
</reference>